<feature type="domain" description="Glycosyltransferase 2-like" evidence="1">
    <location>
        <begin position="4"/>
        <end position="132"/>
    </location>
</feature>
<dbReference type="PANTHER" id="PTHR43685">
    <property type="entry name" value="GLYCOSYLTRANSFERASE"/>
    <property type="match status" value="1"/>
</dbReference>
<reference evidence="2 3" key="1">
    <citation type="submission" date="2021-12" db="EMBL/GenBank/DDBJ databases">
        <title>Genome sequencing of bacteria with rrn-lacking chromosome and rrn-plasmid.</title>
        <authorList>
            <person name="Anda M."/>
            <person name="Iwasaki W."/>
        </authorList>
    </citation>
    <scope>NUCLEOTIDE SEQUENCE [LARGE SCALE GENOMIC DNA]</scope>
    <source>
        <strain evidence="2 3">NBRC 15940</strain>
    </source>
</reference>
<gene>
    <name evidence="2" type="ORF">PEDI_27920</name>
</gene>
<dbReference type="PANTHER" id="PTHR43685:SF2">
    <property type="entry name" value="GLYCOSYLTRANSFERASE 2-LIKE DOMAIN-CONTAINING PROTEIN"/>
    <property type="match status" value="1"/>
</dbReference>
<comment type="caution">
    <text evidence="2">The sequence shown here is derived from an EMBL/GenBank/DDBJ whole genome shotgun (WGS) entry which is preliminary data.</text>
</comment>
<name>A0AAN4W1L2_9BACT</name>
<dbReference type="SUPFAM" id="SSF53448">
    <property type="entry name" value="Nucleotide-diphospho-sugar transferases"/>
    <property type="match status" value="1"/>
</dbReference>
<dbReference type="CDD" id="cd06433">
    <property type="entry name" value="GT_2_WfgS_like"/>
    <property type="match status" value="1"/>
</dbReference>
<dbReference type="GO" id="GO:0016740">
    <property type="term" value="F:transferase activity"/>
    <property type="evidence" value="ECO:0007669"/>
    <property type="project" value="UniProtKB-KW"/>
</dbReference>
<dbReference type="Pfam" id="PF00535">
    <property type="entry name" value="Glycos_transf_2"/>
    <property type="match status" value="1"/>
</dbReference>
<keyword evidence="2" id="KW-0808">Transferase</keyword>
<proteinExistence type="predicted"/>
<evidence type="ECO:0000313" key="2">
    <source>
        <dbReference type="EMBL" id="GJM62240.1"/>
    </source>
</evidence>
<dbReference type="InterPro" id="IPR029044">
    <property type="entry name" value="Nucleotide-diphossugar_trans"/>
</dbReference>
<dbReference type="InterPro" id="IPR001173">
    <property type="entry name" value="Glyco_trans_2-like"/>
</dbReference>
<dbReference type="AlphaFoldDB" id="A0AAN4W1L2"/>
<dbReference type="InterPro" id="IPR050834">
    <property type="entry name" value="Glycosyltransf_2"/>
</dbReference>
<sequence>MKISIITVVYNAADLFELSWQSVKSQTFSDFEYVVVDGHSKDGLADRLPQMPHIDQWVSEPDQGIYDAMNKGLEMAKGEFVLFLNAGDTFASNTTLQEIFNSAPDAADVIYGETLMVNDAREVQGTRSALTSRQLPEDLTASSFLKGMVVSHQAFIPRRSLCPPYDLNYRHSADFDWCLKILKKSRLNYKVEAPIAHYLIGGHSANHVRESLKERYAIMQKEFGNWSTWRAHWVVAWRALRRKLTGQHNKW</sequence>
<accession>A0AAN4W1L2</accession>
<dbReference type="Proteomes" id="UP001310022">
    <property type="component" value="Unassembled WGS sequence"/>
</dbReference>
<dbReference type="EMBL" id="BQKE01000001">
    <property type="protein sequence ID" value="GJM62240.1"/>
    <property type="molecule type" value="Genomic_DNA"/>
</dbReference>
<organism evidence="2 3">
    <name type="scientific">Persicobacter diffluens</name>
    <dbReference type="NCBI Taxonomy" id="981"/>
    <lineage>
        <taxon>Bacteria</taxon>
        <taxon>Pseudomonadati</taxon>
        <taxon>Bacteroidota</taxon>
        <taxon>Cytophagia</taxon>
        <taxon>Cytophagales</taxon>
        <taxon>Persicobacteraceae</taxon>
        <taxon>Persicobacter</taxon>
    </lineage>
</organism>
<protein>
    <submittedName>
        <fullName evidence="2">Glycosyl transferase</fullName>
    </submittedName>
</protein>
<evidence type="ECO:0000259" key="1">
    <source>
        <dbReference type="Pfam" id="PF00535"/>
    </source>
</evidence>
<evidence type="ECO:0000313" key="3">
    <source>
        <dbReference type="Proteomes" id="UP001310022"/>
    </source>
</evidence>
<dbReference type="RefSeq" id="WP_338237558.1">
    <property type="nucleotide sequence ID" value="NZ_BQKE01000001.1"/>
</dbReference>
<dbReference type="Gene3D" id="3.90.550.10">
    <property type="entry name" value="Spore Coat Polysaccharide Biosynthesis Protein SpsA, Chain A"/>
    <property type="match status" value="1"/>
</dbReference>
<keyword evidence="3" id="KW-1185">Reference proteome</keyword>